<dbReference type="Proteomes" id="UP000242447">
    <property type="component" value="Chromosome"/>
</dbReference>
<name>A0A1W6P218_9RHOB</name>
<reference evidence="2 3" key="1">
    <citation type="submission" date="2017-02" db="EMBL/GenBank/DDBJ databases">
        <title>Ketogulonicigenium robustum SPU B003 Genome sequencing and assembly.</title>
        <authorList>
            <person name="Li Y."/>
            <person name="Liu L."/>
            <person name="Wang C."/>
            <person name="Zhang M."/>
            <person name="Zhang T."/>
            <person name="Zhang Y."/>
        </authorList>
    </citation>
    <scope>NUCLEOTIDE SEQUENCE [LARGE SCALE GENOMIC DNA]</scope>
    <source>
        <strain evidence="2 3">SPU_B003</strain>
    </source>
</reference>
<evidence type="ECO:0000313" key="2">
    <source>
        <dbReference type="EMBL" id="ARO15347.1"/>
    </source>
</evidence>
<dbReference type="KEGG" id="kro:BVG79_02007"/>
<organism evidence="2 3">
    <name type="scientific">Ketogulonicigenium robustum</name>
    <dbReference type="NCBI Taxonomy" id="92947"/>
    <lineage>
        <taxon>Bacteria</taxon>
        <taxon>Pseudomonadati</taxon>
        <taxon>Pseudomonadota</taxon>
        <taxon>Alphaproteobacteria</taxon>
        <taxon>Rhodobacterales</taxon>
        <taxon>Roseobacteraceae</taxon>
        <taxon>Ketogulonicigenium</taxon>
    </lineage>
</organism>
<dbReference type="PANTHER" id="PTHR33303">
    <property type="entry name" value="CYTOPLASMIC PROTEIN-RELATED"/>
    <property type="match status" value="1"/>
</dbReference>
<dbReference type="InterPro" id="IPR003781">
    <property type="entry name" value="CoA-bd"/>
</dbReference>
<keyword evidence="3" id="KW-1185">Reference proteome</keyword>
<dbReference type="InterPro" id="IPR036291">
    <property type="entry name" value="NAD(P)-bd_dom_sf"/>
</dbReference>
<accession>A0A1W6P218</accession>
<dbReference type="EMBL" id="CP019937">
    <property type="protein sequence ID" value="ARO15347.1"/>
    <property type="molecule type" value="Genomic_DNA"/>
</dbReference>
<dbReference type="PANTHER" id="PTHR33303:SF2">
    <property type="entry name" value="COA-BINDING DOMAIN-CONTAINING PROTEIN"/>
    <property type="match status" value="1"/>
</dbReference>
<evidence type="ECO:0000313" key="3">
    <source>
        <dbReference type="Proteomes" id="UP000242447"/>
    </source>
</evidence>
<dbReference type="OrthoDB" id="9804695at2"/>
<feature type="domain" description="CoA-binding" evidence="1">
    <location>
        <begin position="9"/>
        <end position="105"/>
    </location>
</feature>
<dbReference type="RefSeq" id="WP_085786759.1">
    <property type="nucleotide sequence ID" value="NZ_CP019937.1"/>
</dbReference>
<sequence length="141" mass="14986">MTDQTKTALEQARRIAVVGYSANPARPSHRVAQFLQAAGYDVIAVNPGLAGQIHLGKPAVAQLSDIAGGVDLVDVFRASDAVPAIVDEVLDLDPRPQTLWLQLDITSPATQKAADAGIAVVEDRCTAIEYQRLFGAQRVTP</sequence>
<dbReference type="Pfam" id="PF13380">
    <property type="entry name" value="CoA_binding_2"/>
    <property type="match status" value="1"/>
</dbReference>
<dbReference type="SMART" id="SM00881">
    <property type="entry name" value="CoA_binding"/>
    <property type="match status" value="1"/>
</dbReference>
<dbReference type="SUPFAM" id="SSF51735">
    <property type="entry name" value="NAD(P)-binding Rossmann-fold domains"/>
    <property type="match status" value="1"/>
</dbReference>
<dbReference type="AlphaFoldDB" id="A0A1W6P218"/>
<proteinExistence type="predicted"/>
<gene>
    <name evidence="2" type="primary">yccU</name>
    <name evidence="2" type="ORF">BVG79_02007</name>
</gene>
<protein>
    <submittedName>
        <fullName evidence="2">CoA-binding domain protein</fullName>
    </submittedName>
</protein>
<evidence type="ECO:0000259" key="1">
    <source>
        <dbReference type="SMART" id="SM00881"/>
    </source>
</evidence>
<dbReference type="Gene3D" id="3.40.50.720">
    <property type="entry name" value="NAD(P)-binding Rossmann-like Domain"/>
    <property type="match status" value="1"/>
</dbReference>
<dbReference type="STRING" id="92947.BVG79_02007"/>